<dbReference type="InterPro" id="IPR000253">
    <property type="entry name" value="FHA_dom"/>
</dbReference>
<dbReference type="SUPFAM" id="SSF49879">
    <property type="entry name" value="SMAD/FHA domain"/>
    <property type="match status" value="1"/>
</dbReference>
<feature type="domain" description="FHA" evidence="1">
    <location>
        <begin position="77"/>
        <end position="126"/>
    </location>
</feature>
<dbReference type="SMART" id="SM00240">
    <property type="entry name" value="FHA"/>
    <property type="match status" value="1"/>
</dbReference>
<evidence type="ECO:0000259" key="1">
    <source>
        <dbReference type="PROSITE" id="PS50006"/>
    </source>
</evidence>
<dbReference type="PROSITE" id="PS50006">
    <property type="entry name" value="FHA_DOMAIN"/>
    <property type="match status" value="1"/>
</dbReference>
<accession>A0A6J6EK18</accession>
<sequence length="156" mass="16993">MDKQNNPSELTTTLHLAREDKGESHSSAHLENILAEANEEDSIVLRKIMSGDGEVAMIYIHRGPSQGSRFLITSSGASIGRAASNEIFLDDVTVSRKHAEISVSGKAFHFTDLGSLNGSYINSVQSTKHHLQSGDEIQIGKYHMLFIGAQQLTGEK</sequence>
<protein>
    <submittedName>
        <fullName evidence="2">Unannotated protein</fullName>
    </submittedName>
</protein>
<dbReference type="InterPro" id="IPR050923">
    <property type="entry name" value="Cell_Proc_Reg/RNA_Proc"/>
</dbReference>
<proteinExistence type="predicted"/>
<dbReference type="Gene3D" id="2.60.200.20">
    <property type="match status" value="1"/>
</dbReference>
<evidence type="ECO:0000313" key="2">
    <source>
        <dbReference type="EMBL" id="CAB4576752.1"/>
    </source>
</evidence>
<name>A0A6J6EK18_9ZZZZ</name>
<dbReference type="AlphaFoldDB" id="A0A6J6EK18"/>
<dbReference type="Pfam" id="PF00498">
    <property type="entry name" value="FHA"/>
    <property type="match status" value="1"/>
</dbReference>
<gene>
    <name evidence="2" type="ORF">UFOPK1683_00990</name>
</gene>
<dbReference type="EMBL" id="CAEZTL010000128">
    <property type="protein sequence ID" value="CAB4576752.1"/>
    <property type="molecule type" value="Genomic_DNA"/>
</dbReference>
<dbReference type="InterPro" id="IPR008984">
    <property type="entry name" value="SMAD_FHA_dom_sf"/>
</dbReference>
<dbReference type="PANTHER" id="PTHR23308">
    <property type="entry name" value="NUCLEAR INHIBITOR OF PROTEIN PHOSPHATASE-1"/>
    <property type="match status" value="1"/>
</dbReference>
<reference evidence="2" key="1">
    <citation type="submission" date="2020-05" db="EMBL/GenBank/DDBJ databases">
        <authorList>
            <person name="Chiriac C."/>
            <person name="Salcher M."/>
            <person name="Ghai R."/>
            <person name="Kavagutti S V."/>
        </authorList>
    </citation>
    <scope>NUCLEOTIDE SEQUENCE</scope>
</reference>
<organism evidence="2">
    <name type="scientific">freshwater metagenome</name>
    <dbReference type="NCBI Taxonomy" id="449393"/>
    <lineage>
        <taxon>unclassified sequences</taxon>
        <taxon>metagenomes</taxon>
        <taxon>ecological metagenomes</taxon>
    </lineage>
</organism>